<sequence length="164" mass="18528">MRWLLAAVLLSLSTLASAADVRFDAFYFFQSESVLQQKGINVDSLGRYTRALQSQIYKAFKKSKVAPSTGYVVIAIRSDGATYSWLDMTPMVHEYFDNQIYDIVQKLPPPDVKTGIFVFAMKMAIDTPVFTRKPVPEPADWPAAKKKISNPDNIEELVMSLWPD</sequence>
<keyword evidence="3" id="KW-1185">Reference proteome</keyword>
<feature type="chain" id="PRO_5045603460" description="DUF4136 domain-containing protein" evidence="1">
    <location>
        <begin position="19"/>
        <end position="164"/>
    </location>
</feature>
<comment type="caution">
    <text evidence="2">The sequence shown here is derived from an EMBL/GenBank/DDBJ whole genome shotgun (WGS) entry which is preliminary data.</text>
</comment>
<name>A0ABR6XAB1_9BURK</name>
<dbReference type="EMBL" id="JACOFT010000001">
    <property type="protein sequence ID" value="MBC3809859.1"/>
    <property type="molecule type" value="Genomic_DNA"/>
</dbReference>
<proteinExistence type="predicted"/>
<gene>
    <name evidence="2" type="ORF">H8K26_00255</name>
</gene>
<dbReference type="Proteomes" id="UP000637632">
    <property type="component" value="Unassembled WGS sequence"/>
</dbReference>
<evidence type="ECO:0000256" key="1">
    <source>
        <dbReference type="SAM" id="SignalP"/>
    </source>
</evidence>
<keyword evidence="1" id="KW-0732">Signal</keyword>
<protein>
    <recommendedName>
        <fullName evidence="4">DUF4136 domain-containing protein</fullName>
    </recommendedName>
</protein>
<evidence type="ECO:0008006" key="4">
    <source>
        <dbReference type="Google" id="ProtNLM"/>
    </source>
</evidence>
<evidence type="ECO:0000313" key="2">
    <source>
        <dbReference type="EMBL" id="MBC3809859.1"/>
    </source>
</evidence>
<reference evidence="2 3" key="1">
    <citation type="submission" date="2020-08" db="EMBL/GenBank/DDBJ databases">
        <title>Novel species isolated from subtropical streams in China.</title>
        <authorList>
            <person name="Lu H."/>
        </authorList>
    </citation>
    <scope>NUCLEOTIDE SEQUENCE [LARGE SCALE GENOMIC DNA]</scope>
    <source>
        <strain evidence="2 3">CCTCC AB 2015119</strain>
    </source>
</reference>
<organism evidence="2 3">
    <name type="scientific">Undibacterium aquatile</name>
    <dbReference type="NCBI Taxonomy" id="1537398"/>
    <lineage>
        <taxon>Bacteria</taxon>
        <taxon>Pseudomonadati</taxon>
        <taxon>Pseudomonadota</taxon>
        <taxon>Betaproteobacteria</taxon>
        <taxon>Burkholderiales</taxon>
        <taxon>Oxalobacteraceae</taxon>
        <taxon>Undibacterium</taxon>
    </lineage>
</organism>
<dbReference type="RefSeq" id="WP_190476483.1">
    <property type="nucleotide sequence ID" value="NZ_JACOFT010000001.1"/>
</dbReference>
<feature type="signal peptide" evidence="1">
    <location>
        <begin position="1"/>
        <end position="18"/>
    </location>
</feature>
<evidence type="ECO:0000313" key="3">
    <source>
        <dbReference type="Proteomes" id="UP000637632"/>
    </source>
</evidence>
<accession>A0ABR6XAB1</accession>